<evidence type="ECO:0000313" key="9">
    <source>
        <dbReference type="EMBL" id="KYQ93370.1"/>
    </source>
</evidence>
<dbReference type="InterPro" id="IPR000558">
    <property type="entry name" value="Histone_H2B"/>
</dbReference>
<dbReference type="STRING" id="361077.A0A151ZHL1"/>
<keyword evidence="6" id="KW-0238">DNA-binding</keyword>
<proteinExistence type="inferred from homology"/>
<dbReference type="GO" id="GO:0003677">
    <property type="term" value="F:DNA binding"/>
    <property type="evidence" value="ECO:0007669"/>
    <property type="project" value="InterPro"/>
</dbReference>
<gene>
    <name evidence="9" type="ORF">DLAC_06046</name>
</gene>
<dbReference type="GO" id="GO:0005634">
    <property type="term" value="C:nucleus"/>
    <property type="evidence" value="ECO:0007669"/>
    <property type="project" value="UniProtKB-SubCell"/>
</dbReference>
<evidence type="ECO:0000256" key="4">
    <source>
        <dbReference type="ARBA" id="ARBA00011538"/>
    </source>
</evidence>
<keyword evidence="6" id="KW-0544">Nucleosome core</keyword>
<protein>
    <submittedName>
        <fullName evidence="9">Histone H2B domain-containing protein</fullName>
    </submittedName>
</protein>
<evidence type="ECO:0000313" key="10">
    <source>
        <dbReference type="Proteomes" id="UP000076078"/>
    </source>
</evidence>
<evidence type="ECO:0000259" key="8">
    <source>
        <dbReference type="Pfam" id="PF00125"/>
    </source>
</evidence>
<dbReference type="GO" id="GO:0046982">
    <property type="term" value="F:protein heterodimerization activity"/>
    <property type="evidence" value="ECO:0007669"/>
    <property type="project" value="InterPro"/>
</dbReference>
<name>A0A151ZHL1_TIELA</name>
<dbReference type="GO" id="GO:0030527">
    <property type="term" value="F:structural constituent of chromatin"/>
    <property type="evidence" value="ECO:0007669"/>
    <property type="project" value="InterPro"/>
</dbReference>
<dbReference type="OMA" id="AQLCQTT"/>
<evidence type="ECO:0000256" key="7">
    <source>
        <dbReference type="SAM" id="MobiDB-lite"/>
    </source>
</evidence>
<dbReference type="Proteomes" id="UP000076078">
    <property type="component" value="Unassembled WGS sequence"/>
</dbReference>
<evidence type="ECO:0000256" key="3">
    <source>
        <dbReference type="ARBA" id="ARBA00006846"/>
    </source>
</evidence>
<keyword evidence="10" id="KW-1185">Reference proteome</keyword>
<feature type="domain" description="Core Histone H2A/H2B/H3" evidence="8">
    <location>
        <begin position="33"/>
        <end position="124"/>
    </location>
</feature>
<dbReference type="InterPro" id="IPR007125">
    <property type="entry name" value="H2A/H2B/H3"/>
</dbReference>
<dbReference type="EMBL" id="LODT01000028">
    <property type="protein sequence ID" value="KYQ93370.1"/>
    <property type="molecule type" value="Genomic_DNA"/>
</dbReference>
<dbReference type="PANTHER" id="PTHR23428">
    <property type="entry name" value="HISTONE H2B"/>
    <property type="match status" value="1"/>
</dbReference>
<evidence type="ECO:0000256" key="2">
    <source>
        <dbReference type="ARBA" id="ARBA00004286"/>
    </source>
</evidence>
<comment type="caution">
    <text evidence="9">The sequence shown here is derived from an EMBL/GenBank/DDBJ whole genome shotgun (WGS) entry which is preliminary data.</text>
</comment>
<dbReference type="GO" id="GO:0000786">
    <property type="term" value="C:nucleosome"/>
    <property type="evidence" value="ECO:0007669"/>
    <property type="project" value="UniProtKB-KW"/>
</dbReference>
<dbReference type="InParanoid" id="A0A151ZHL1"/>
<dbReference type="InterPro" id="IPR009072">
    <property type="entry name" value="Histone-fold"/>
</dbReference>
<dbReference type="AlphaFoldDB" id="A0A151ZHL1"/>
<dbReference type="OrthoDB" id="30550at2759"/>
<dbReference type="FunCoup" id="A0A151ZHL1">
    <property type="interactions" value="231"/>
</dbReference>
<organism evidence="9 10">
    <name type="scientific">Tieghemostelium lacteum</name>
    <name type="common">Slime mold</name>
    <name type="synonym">Dictyostelium lacteum</name>
    <dbReference type="NCBI Taxonomy" id="361077"/>
    <lineage>
        <taxon>Eukaryota</taxon>
        <taxon>Amoebozoa</taxon>
        <taxon>Evosea</taxon>
        <taxon>Eumycetozoa</taxon>
        <taxon>Dictyostelia</taxon>
        <taxon>Dictyosteliales</taxon>
        <taxon>Raperosteliaceae</taxon>
        <taxon>Tieghemostelium</taxon>
    </lineage>
</organism>
<comment type="subunit">
    <text evidence="4">The nucleosome is a histone octamer containing two molecules each of H2A, H2B, H3 and H4 assembled in one H3-H4 heterotetramer and two H2A-H2B heterodimers. The octamer wraps approximately 147 bp of DNA.</text>
</comment>
<evidence type="ECO:0000256" key="5">
    <source>
        <dbReference type="ARBA" id="ARBA00022454"/>
    </source>
</evidence>
<accession>A0A151ZHL1</accession>
<dbReference type="SUPFAM" id="SSF47113">
    <property type="entry name" value="Histone-fold"/>
    <property type="match status" value="1"/>
</dbReference>
<evidence type="ECO:0000256" key="1">
    <source>
        <dbReference type="ARBA" id="ARBA00004123"/>
    </source>
</evidence>
<dbReference type="FunFam" id="1.10.20.10:FF:000043">
    <property type="entry name" value="Histone H2B"/>
    <property type="match status" value="1"/>
</dbReference>
<evidence type="ECO:0000256" key="6">
    <source>
        <dbReference type="ARBA" id="ARBA00023269"/>
    </source>
</evidence>
<dbReference type="SMART" id="SM00427">
    <property type="entry name" value="H2B"/>
    <property type="match status" value="1"/>
</dbReference>
<feature type="region of interest" description="Disordered" evidence="7">
    <location>
        <begin position="1"/>
        <end position="42"/>
    </location>
</feature>
<sequence length="154" mass="16814">MAKGAAKVKKDSTSEKPTETKVPKTTKTGEAGAKSDAKKRRKKSDYTSFSHYIHLLLKSIHTSSPNASSSEANKKFTISSRAMAVMNSFVHDIFERIASQAGLLARKKKRSTLHSRDIQVAVRIILTGELSKHAIVQGMTAVNKYAPNDNAATK</sequence>
<dbReference type="CDD" id="cd22910">
    <property type="entry name" value="HFD_H2B"/>
    <property type="match status" value="1"/>
</dbReference>
<comment type="subcellular location">
    <subcellularLocation>
        <location evidence="2">Chromosome</location>
    </subcellularLocation>
    <subcellularLocation>
        <location evidence="1">Nucleus</location>
    </subcellularLocation>
</comment>
<dbReference type="Gene3D" id="1.10.20.10">
    <property type="entry name" value="Histone, subunit A"/>
    <property type="match status" value="1"/>
</dbReference>
<keyword evidence="5" id="KW-0158">Chromosome</keyword>
<dbReference type="Pfam" id="PF00125">
    <property type="entry name" value="Histone"/>
    <property type="match status" value="1"/>
</dbReference>
<comment type="similarity">
    <text evidence="3">Belongs to the histone H2B family.</text>
</comment>
<reference evidence="9 10" key="1">
    <citation type="submission" date="2015-12" db="EMBL/GenBank/DDBJ databases">
        <title>Dictyostelia acquired genes for synthesis and detection of signals that induce cell-type specialization by lateral gene transfer from prokaryotes.</title>
        <authorList>
            <person name="Gloeckner G."/>
            <person name="Schaap P."/>
        </authorList>
    </citation>
    <scope>NUCLEOTIDE SEQUENCE [LARGE SCALE GENOMIC DNA]</scope>
    <source>
        <strain evidence="9 10">TK</strain>
    </source>
</reference>
<feature type="compositionally biased region" description="Basic and acidic residues" evidence="7">
    <location>
        <begin position="8"/>
        <end position="22"/>
    </location>
</feature>